<dbReference type="RefSeq" id="XP_018701429.1">
    <property type="nucleotide sequence ID" value="XM_018851413.1"/>
</dbReference>
<protein>
    <recommendedName>
        <fullName evidence="4">F-box domain-containing protein</fullName>
    </recommendedName>
</protein>
<gene>
    <name evidence="2" type="ORF">ISF_07810</name>
</gene>
<evidence type="ECO:0000313" key="2">
    <source>
        <dbReference type="EMBL" id="OAA55705.1"/>
    </source>
</evidence>
<evidence type="ECO:0000313" key="3">
    <source>
        <dbReference type="Proteomes" id="UP000076744"/>
    </source>
</evidence>
<feature type="compositionally biased region" description="Polar residues" evidence="1">
    <location>
        <begin position="24"/>
        <end position="33"/>
    </location>
</feature>
<proteinExistence type="predicted"/>
<evidence type="ECO:0000256" key="1">
    <source>
        <dbReference type="SAM" id="MobiDB-lite"/>
    </source>
</evidence>
<keyword evidence="3" id="KW-1185">Reference proteome</keyword>
<dbReference type="Proteomes" id="UP000076744">
    <property type="component" value="Unassembled WGS sequence"/>
</dbReference>
<evidence type="ECO:0008006" key="4">
    <source>
        <dbReference type="Google" id="ProtNLM"/>
    </source>
</evidence>
<reference evidence="2 3" key="1">
    <citation type="journal article" date="2016" name="Genome Biol. Evol.">
        <title>Divergent and convergent evolution of fungal pathogenicity.</title>
        <authorList>
            <person name="Shang Y."/>
            <person name="Xiao G."/>
            <person name="Zheng P."/>
            <person name="Cen K."/>
            <person name="Zhan S."/>
            <person name="Wang C."/>
        </authorList>
    </citation>
    <scope>NUCLEOTIDE SEQUENCE [LARGE SCALE GENOMIC DNA]</scope>
    <source>
        <strain evidence="2 3">ARSEF 2679</strain>
    </source>
</reference>
<feature type="region of interest" description="Disordered" evidence="1">
    <location>
        <begin position="1"/>
        <end position="35"/>
    </location>
</feature>
<sequence length="572" mass="64826">MKTTPGSNPQCDTASKPETKSEVTPESNLNANTEEPVLLRMPSEILTAICRHLLNKDIKAFRLACPTICHAIPPRFTRVFLSPNPRNLEVFRAVAAHPTFRLGVREIVVDDARLADPTQLWDRQNDGSSDETPIHGGSDTEDATNTAWFNRRCARNLKELRNRNVNDTENLVARAARAEEREAQSPLEKCQQHYDALLCQQFEVMAAGEDARALVEGLDAFPALERITVTPSTHGYLYTSLYRTPMIRNFPRGFNYPIPRGWPTYKGATMMHPLNRWTTRMGWTADDVSREKAHWRALVLVLETLAARVLNGGKAVVPELVFDVHALNTGISPYMLTDDCDEYENLALLLRQPGFRRLDLPILVTGTPPDEVSLLENGRLKSLLAGARHLQHFRLRFDGHAYEEVPFSRRFFPLQKLLPLKSWDQLRHFGLSNAVVRIADLVDALVALPATLRSVELSFLKFERRSDEDVRGETHAMLLERIKARVAEAAWAANQPRVTLGMAKVRANVTGRGLWLSKEIGDYLYGFGRNPFGTHEDILLPGMGWLADEYDPEFERPYKAYKDYRALWYGEG</sequence>
<feature type="compositionally biased region" description="Polar residues" evidence="1">
    <location>
        <begin position="1"/>
        <end position="13"/>
    </location>
</feature>
<dbReference type="OrthoDB" id="5422579at2759"/>
<dbReference type="AlphaFoldDB" id="A0A162IDR0"/>
<dbReference type="STRING" id="1081104.A0A162IDR0"/>
<name>A0A162IDR0_CORFA</name>
<accession>A0A162IDR0</accession>
<comment type="caution">
    <text evidence="2">The sequence shown here is derived from an EMBL/GenBank/DDBJ whole genome shotgun (WGS) entry which is preliminary data.</text>
</comment>
<feature type="region of interest" description="Disordered" evidence="1">
    <location>
        <begin position="119"/>
        <end position="141"/>
    </location>
</feature>
<dbReference type="EMBL" id="AZHB01000024">
    <property type="protein sequence ID" value="OAA55705.1"/>
    <property type="molecule type" value="Genomic_DNA"/>
</dbReference>
<organism evidence="2 3">
    <name type="scientific">Cordyceps fumosorosea (strain ARSEF 2679)</name>
    <name type="common">Isaria fumosorosea</name>
    <dbReference type="NCBI Taxonomy" id="1081104"/>
    <lineage>
        <taxon>Eukaryota</taxon>
        <taxon>Fungi</taxon>
        <taxon>Dikarya</taxon>
        <taxon>Ascomycota</taxon>
        <taxon>Pezizomycotina</taxon>
        <taxon>Sordariomycetes</taxon>
        <taxon>Hypocreomycetidae</taxon>
        <taxon>Hypocreales</taxon>
        <taxon>Cordycipitaceae</taxon>
        <taxon>Cordyceps</taxon>
    </lineage>
</organism>
<dbReference type="GeneID" id="30024102"/>